<reference evidence="6 7" key="1">
    <citation type="submission" date="2015-06" db="EMBL/GenBank/DDBJ databases">
        <title>Talaromyces atroroseus IBT 11181 draft genome.</title>
        <authorList>
            <person name="Rasmussen K.B."/>
            <person name="Rasmussen S."/>
            <person name="Petersen B."/>
            <person name="Sicheritz-Ponten T."/>
            <person name="Mortensen U.H."/>
            <person name="Thrane U."/>
        </authorList>
    </citation>
    <scope>NUCLEOTIDE SEQUENCE [LARGE SCALE GENOMIC DNA]</scope>
    <source>
        <strain evidence="6 7">IBT 11181</strain>
    </source>
</reference>
<evidence type="ECO:0000256" key="2">
    <source>
        <dbReference type="ARBA" id="ARBA00022723"/>
    </source>
</evidence>
<evidence type="ECO:0000313" key="6">
    <source>
        <dbReference type="EMBL" id="OKL62255.1"/>
    </source>
</evidence>
<dbReference type="Gene3D" id="3.40.630.10">
    <property type="entry name" value="Zn peptidases"/>
    <property type="match status" value="1"/>
</dbReference>
<keyword evidence="7" id="KW-1185">Reference proteome</keyword>
<dbReference type="PANTHER" id="PTHR37326">
    <property type="entry name" value="BLL3975 PROTEIN"/>
    <property type="match status" value="1"/>
</dbReference>
<gene>
    <name evidence="6" type="ORF">UA08_03071</name>
</gene>
<protein>
    <recommendedName>
        <fullName evidence="5">Succinylglutamate desuccinylase/Aspartoacylase catalytic domain-containing protein</fullName>
    </recommendedName>
</protein>
<dbReference type="OrthoDB" id="5588846at2759"/>
<name>A0A225B5V5_TALAT</name>
<accession>A0A225B5V5</accession>
<keyword evidence="4" id="KW-0862">Zinc</keyword>
<comment type="caution">
    <text evidence="6">The sequence shown here is derived from an EMBL/GenBank/DDBJ whole genome shotgun (WGS) entry which is preliminary data.</text>
</comment>
<dbReference type="GO" id="GO:0016811">
    <property type="term" value="F:hydrolase activity, acting on carbon-nitrogen (but not peptide) bonds, in linear amides"/>
    <property type="evidence" value="ECO:0007669"/>
    <property type="project" value="InterPro"/>
</dbReference>
<evidence type="ECO:0000313" key="7">
    <source>
        <dbReference type="Proteomes" id="UP000214365"/>
    </source>
</evidence>
<keyword evidence="3" id="KW-0378">Hydrolase</keyword>
<feature type="domain" description="Succinylglutamate desuccinylase/Aspartoacylase catalytic" evidence="5">
    <location>
        <begin position="38"/>
        <end position="216"/>
    </location>
</feature>
<sequence length="311" mass="34024">MTKIPELHTGSTRNRKGYLSPIEDFQIPFGIVEGVQYGPTLLITAGVHGSELCSIEAALRLMNIDGHQLTRTLFVLPVMNFHGFRARSIYVNPQDGKSLNRQFPGNPLGTASERLVHWPSGIFPKCDAYLDLHGGNLDEELKPYTIFNEDSEASKQLAVAFGLETVVAASGTRRVSSSYATRLGIPAITAEAVCNGLVSEDKVSLHYDGVMRVMAYLGMLQSPALPLAVPERRFVKLSVPIASAEGLWYPRHRVSAHIAINDILDEVRGIFGEVLVTVTAEVSGEVLYRLPSLWVNSGEQLMGVAYMVPSM</sequence>
<dbReference type="Proteomes" id="UP000214365">
    <property type="component" value="Unassembled WGS sequence"/>
</dbReference>
<dbReference type="InterPro" id="IPR055438">
    <property type="entry name" value="AstE_AspA_cat"/>
</dbReference>
<dbReference type="InterPro" id="IPR043795">
    <property type="entry name" value="N-alpha-Ac-DABA-like"/>
</dbReference>
<dbReference type="InterPro" id="IPR053138">
    <property type="entry name" value="N-alpha-Ac-DABA_deacetylase"/>
</dbReference>
<organism evidence="6 7">
    <name type="scientific">Talaromyces atroroseus</name>
    <dbReference type="NCBI Taxonomy" id="1441469"/>
    <lineage>
        <taxon>Eukaryota</taxon>
        <taxon>Fungi</taxon>
        <taxon>Dikarya</taxon>
        <taxon>Ascomycota</taxon>
        <taxon>Pezizomycotina</taxon>
        <taxon>Eurotiomycetes</taxon>
        <taxon>Eurotiomycetidae</taxon>
        <taxon>Eurotiales</taxon>
        <taxon>Trichocomaceae</taxon>
        <taxon>Talaromyces</taxon>
        <taxon>Talaromyces sect. Trachyspermi</taxon>
    </lineage>
</organism>
<dbReference type="GeneID" id="31002826"/>
<proteinExistence type="predicted"/>
<dbReference type="SUPFAM" id="SSF53187">
    <property type="entry name" value="Zn-dependent exopeptidases"/>
    <property type="match status" value="1"/>
</dbReference>
<dbReference type="RefSeq" id="XP_020122376.1">
    <property type="nucleotide sequence ID" value="XM_020265183.1"/>
</dbReference>
<dbReference type="GO" id="GO:0016788">
    <property type="term" value="F:hydrolase activity, acting on ester bonds"/>
    <property type="evidence" value="ECO:0007669"/>
    <property type="project" value="InterPro"/>
</dbReference>
<evidence type="ECO:0000256" key="4">
    <source>
        <dbReference type="ARBA" id="ARBA00022833"/>
    </source>
</evidence>
<evidence type="ECO:0000259" key="5">
    <source>
        <dbReference type="Pfam" id="PF24827"/>
    </source>
</evidence>
<evidence type="ECO:0000256" key="1">
    <source>
        <dbReference type="ARBA" id="ARBA00001947"/>
    </source>
</evidence>
<dbReference type="PIRSF" id="PIRSF039012">
    <property type="entry name" value="ASP"/>
    <property type="match status" value="1"/>
</dbReference>
<dbReference type="AlphaFoldDB" id="A0A225B5V5"/>
<evidence type="ECO:0000256" key="3">
    <source>
        <dbReference type="ARBA" id="ARBA00022801"/>
    </source>
</evidence>
<keyword evidence="2" id="KW-0479">Metal-binding</keyword>
<dbReference type="GO" id="GO:0046872">
    <property type="term" value="F:metal ion binding"/>
    <property type="evidence" value="ECO:0007669"/>
    <property type="project" value="UniProtKB-KW"/>
</dbReference>
<comment type="cofactor">
    <cofactor evidence="1">
        <name>Zn(2+)</name>
        <dbReference type="ChEBI" id="CHEBI:29105"/>
    </cofactor>
</comment>
<dbReference type="EMBL" id="LFMY01000003">
    <property type="protein sequence ID" value="OKL62255.1"/>
    <property type="molecule type" value="Genomic_DNA"/>
</dbReference>
<dbReference type="Pfam" id="PF24827">
    <property type="entry name" value="AstE_AspA_cat"/>
    <property type="match status" value="1"/>
</dbReference>
<dbReference type="PANTHER" id="PTHR37326:SF1">
    <property type="entry name" value="BLL3975 PROTEIN"/>
    <property type="match status" value="1"/>
</dbReference>